<name>A0A0L1JS64_9RHOB</name>
<evidence type="ECO:0000313" key="2">
    <source>
        <dbReference type="EMBL" id="KNG94590.1"/>
    </source>
</evidence>
<feature type="coiled-coil region" evidence="1">
    <location>
        <begin position="7"/>
        <end position="63"/>
    </location>
</feature>
<protein>
    <submittedName>
        <fullName evidence="2">Uncharacterized protein</fullName>
    </submittedName>
</protein>
<dbReference type="Proteomes" id="UP000036938">
    <property type="component" value="Unassembled WGS sequence"/>
</dbReference>
<keyword evidence="1" id="KW-0175">Coiled coil</keyword>
<gene>
    <name evidence="2" type="ORF">ATO11_04075</name>
</gene>
<dbReference type="AlphaFoldDB" id="A0A0L1JS64"/>
<dbReference type="OrthoDB" id="8481969at2"/>
<evidence type="ECO:0000256" key="1">
    <source>
        <dbReference type="SAM" id="Coils"/>
    </source>
</evidence>
<reference evidence="2 3" key="1">
    <citation type="journal article" date="2015" name="Int. J. Syst. Evol. Microbiol.">
        <title>Aestuariivita atlantica sp. nov., isolated from deep sea sediment of the Atlantic Ocean.</title>
        <authorList>
            <person name="Li G."/>
            <person name="Lai Q."/>
            <person name="Du Y."/>
            <person name="Liu X."/>
            <person name="Sun F."/>
            <person name="Shao Z."/>
        </authorList>
    </citation>
    <scope>NUCLEOTIDE SEQUENCE [LARGE SCALE GENOMIC DNA]</scope>
    <source>
        <strain evidence="2 3">22II-S11-z3</strain>
    </source>
</reference>
<dbReference type="RefSeq" id="WP_050529561.1">
    <property type="nucleotide sequence ID" value="NZ_AQQZ01000002.1"/>
</dbReference>
<organism evidence="2 3">
    <name type="scientific">Pseudaestuariivita atlantica</name>
    <dbReference type="NCBI Taxonomy" id="1317121"/>
    <lineage>
        <taxon>Bacteria</taxon>
        <taxon>Pseudomonadati</taxon>
        <taxon>Pseudomonadota</taxon>
        <taxon>Alphaproteobacteria</taxon>
        <taxon>Rhodobacterales</taxon>
        <taxon>Paracoccaceae</taxon>
        <taxon>Pseudaestuariivita</taxon>
    </lineage>
</organism>
<proteinExistence type="predicted"/>
<dbReference type="STRING" id="1317121.ATO11_04075"/>
<comment type="caution">
    <text evidence="2">The sequence shown here is derived from an EMBL/GenBank/DDBJ whole genome shotgun (WGS) entry which is preliminary data.</text>
</comment>
<evidence type="ECO:0000313" key="3">
    <source>
        <dbReference type="Proteomes" id="UP000036938"/>
    </source>
</evidence>
<dbReference type="EMBL" id="AQQZ01000002">
    <property type="protein sequence ID" value="KNG94590.1"/>
    <property type="molecule type" value="Genomic_DNA"/>
</dbReference>
<sequence>MTHTSYLDHLESRLKEIERALARENKTLEHGDIPDKVEALESLTKLEQRRRRLEERLETAREKHSETWSEAHAGFREELDGIEDTIEKLILG</sequence>
<keyword evidence="3" id="KW-1185">Reference proteome</keyword>
<accession>A0A0L1JS64</accession>